<dbReference type="Gene3D" id="1.20.272.10">
    <property type="match status" value="1"/>
</dbReference>
<evidence type="ECO:0000256" key="6">
    <source>
        <dbReference type="ARBA" id="ARBA00023242"/>
    </source>
</evidence>
<feature type="domain" description="ATPase AAA-type core" evidence="8">
    <location>
        <begin position="34"/>
        <end position="151"/>
    </location>
</feature>
<dbReference type="PANTHER" id="PTHR11669">
    <property type="entry name" value="REPLICATION FACTOR C / DNA POLYMERASE III GAMMA-TAU SUBUNIT"/>
    <property type="match status" value="1"/>
</dbReference>
<feature type="compositionally biased region" description="Polar residues" evidence="7">
    <location>
        <begin position="459"/>
        <end position="470"/>
    </location>
</feature>
<keyword evidence="11" id="KW-1185">Reference proteome</keyword>
<dbReference type="FunFam" id="1.20.272.10:FF:000016">
    <property type="entry name" value="Replication factor C subunit 4"/>
    <property type="match status" value="1"/>
</dbReference>
<dbReference type="InterPro" id="IPR007789">
    <property type="entry name" value="DUF688"/>
</dbReference>
<keyword evidence="6" id="KW-0539">Nucleus</keyword>
<dbReference type="GO" id="GO:0016887">
    <property type="term" value="F:ATP hydrolysis activity"/>
    <property type="evidence" value="ECO:0007669"/>
    <property type="project" value="InterPro"/>
</dbReference>
<dbReference type="InterPro" id="IPR003959">
    <property type="entry name" value="ATPase_AAA_core"/>
</dbReference>
<dbReference type="PANTHER" id="PTHR11669:SF20">
    <property type="entry name" value="REPLICATION FACTOR C SUBUNIT 4"/>
    <property type="match status" value="1"/>
</dbReference>
<accession>A0AAE1VXG9</accession>
<dbReference type="CDD" id="cd00009">
    <property type="entry name" value="AAA"/>
    <property type="match status" value="1"/>
</dbReference>
<dbReference type="Pfam" id="PF00004">
    <property type="entry name" value="AAA"/>
    <property type="match status" value="1"/>
</dbReference>
<dbReference type="Proteomes" id="UP001289374">
    <property type="component" value="Unassembled WGS sequence"/>
</dbReference>
<dbReference type="EMBL" id="JACGWL010000918">
    <property type="protein sequence ID" value="KAK4381266.1"/>
    <property type="molecule type" value="Genomic_DNA"/>
</dbReference>
<evidence type="ECO:0000313" key="10">
    <source>
        <dbReference type="EMBL" id="KAK4381266.1"/>
    </source>
</evidence>
<evidence type="ECO:0000256" key="7">
    <source>
        <dbReference type="SAM" id="MobiDB-lite"/>
    </source>
</evidence>
<evidence type="ECO:0000256" key="1">
    <source>
        <dbReference type="ARBA" id="ARBA00004123"/>
    </source>
</evidence>
<dbReference type="InterPro" id="IPR047854">
    <property type="entry name" value="RFC_lid"/>
</dbReference>
<reference evidence="10" key="2">
    <citation type="journal article" date="2024" name="Plant">
        <title>Genomic evolution and insights into agronomic trait innovations of Sesamum species.</title>
        <authorList>
            <person name="Miao H."/>
            <person name="Wang L."/>
            <person name="Qu L."/>
            <person name="Liu H."/>
            <person name="Sun Y."/>
            <person name="Le M."/>
            <person name="Wang Q."/>
            <person name="Wei S."/>
            <person name="Zheng Y."/>
            <person name="Lin W."/>
            <person name="Duan Y."/>
            <person name="Cao H."/>
            <person name="Xiong S."/>
            <person name="Wang X."/>
            <person name="Wei L."/>
            <person name="Li C."/>
            <person name="Ma Q."/>
            <person name="Ju M."/>
            <person name="Zhao R."/>
            <person name="Li G."/>
            <person name="Mu C."/>
            <person name="Tian Q."/>
            <person name="Mei H."/>
            <person name="Zhang T."/>
            <person name="Gao T."/>
            <person name="Zhang H."/>
        </authorList>
    </citation>
    <scope>NUCLEOTIDE SEQUENCE</scope>
    <source>
        <strain evidence="10">K16</strain>
    </source>
</reference>
<comment type="subcellular location">
    <subcellularLocation>
        <location evidence="1">Nucleus</location>
    </subcellularLocation>
</comment>
<proteinExistence type="inferred from homology"/>
<dbReference type="InterPro" id="IPR050238">
    <property type="entry name" value="DNA_Rep/Repair_Clamp_Loader"/>
</dbReference>
<dbReference type="SUPFAM" id="SSF52540">
    <property type="entry name" value="P-loop containing nucleoside triphosphate hydrolases"/>
    <property type="match status" value="1"/>
</dbReference>
<dbReference type="FunFam" id="1.10.8.60:FF:000032">
    <property type="entry name" value="Replication factor C subunit 4"/>
    <property type="match status" value="1"/>
</dbReference>
<dbReference type="Pfam" id="PF08542">
    <property type="entry name" value="Rep_fac_C"/>
    <property type="match status" value="1"/>
</dbReference>
<dbReference type="AlphaFoldDB" id="A0AAE1VXG9"/>
<organism evidence="10 11">
    <name type="scientific">Sesamum angolense</name>
    <dbReference type="NCBI Taxonomy" id="2727404"/>
    <lineage>
        <taxon>Eukaryota</taxon>
        <taxon>Viridiplantae</taxon>
        <taxon>Streptophyta</taxon>
        <taxon>Embryophyta</taxon>
        <taxon>Tracheophyta</taxon>
        <taxon>Spermatophyta</taxon>
        <taxon>Magnoliopsida</taxon>
        <taxon>eudicotyledons</taxon>
        <taxon>Gunneridae</taxon>
        <taxon>Pentapetalae</taxon>
        <taxon>asterids</taxon>
        <taxon>lamiids</taxon>
        <taxon>Lamiales</taxon>
        <taxon>Pedaliaceae</taxon>
        <taxon>Sesamum</taxon>
    </lineage>
</organism>
<dbReference type="GO" id="GO:0003677">
    <property type="term" value="F:DNA binding"/>
    <property type="evidence" value="ECO:0007669"/>
    <property type="project" value="InterPro"/>
</dbReference>
<dbReference type="InterPro" id="IPR013748">
    <property type="entry name" value="Rep_factorC_C"/>
</dbReference>
<dbReference type="InterPro" id="IPR008921">
    <property type="entry name" value="DNA_pol3_clamp-load_cplx_C"/>
</dbReference>
<comment type="similarity">
    <text evidence="2">Belongs to the activator 1 small subunits family.</text>
</comment>
<dbReference type="Gene3D" id="1.10.8.60">
    <property type="match status" value="1"/>
</dbReference>
<evidence type="ECO:0000256" key="5">
    <source>
        <dbReference type="ARBA" id="ARBA00022840"/>
    </source>
</evidence>
<dbReference type="GO" id="GO:0003689">
    <property type="term" value="F:DNA clamp loader activity"/>
    <property type="evidence" value="ECO:0007669"/>
    <property type="project" value="TreeGrafter"/>
</dbReference>
<dbReference type="GO" id="GO:0006261">
    <property type="term" value="P:DNA-templated DNA replication"/>
    <property type="evidence" value="ECO:0007669"/>
    <property type="project" value="TreeGrafter"/>
</dbReference>
<protein>
    <submittedName>
        <fullName evidence="10">Replication factor C subunit</fullName>
    </submittedName>
</protein>
<dbReference type="InterPro" id="IPR027417">
    <property type="entry name" value="P-loop_NTPase"/>
</dbReference>
<dbReference type="CDD" id="cd18140">
    <property type="entry name" value="HLD_clamp_RFC"/>
    <property type="match status" value="1"/>
</dbReference>
<dbReference type="Pfam" id="PF21960">
    <property type="entry name" value="RCF1-5-like_lid"/>
    <property type="match status" value="1"/>
</dbReference>
<evidence type="ECO:0000259" key="8">
    <source>
        <dbReference type="Pfam" id="PF00004"/>
    </source>
</evidence>
<dbReference type="GO" id="GO:0006281">
    <property type="term" value="P:DNA repair"/>
    <property type="evidence" value="ECO:0007669"/>
    <property type="project" value="TreeGrafter"/>
</dbReference>
<feature type="region of interest" description="Disordered" evidence="7">
    <location>
        <begin position="459"/>
        <end position="479"/>
    </location>
</feature>
<keyword evidence="3" id="KW-0235">DNA replication</keyword>
<reference evidence="10" key="1">
    <citation type="submission" date="2020-06" db="EMBL/GenBank/DDBJ databases">
        <authorList>
            <person name="Li T."/>
            <person name="Hu X."/>
            <person name="Zhang T."/>
            <person name="Song X."/>
            <person name="Zhang H."/>
            <person name="Dai N."/>
            <person name="Sheng W."/>
            <person name="Hou X."/>
            <person name="Wei L."/>
        </authorList>
    </citation>
    <scope>NUCLEOTIDE SEQUENCE</scope>
    <source>
        <strain evidence="10">K16</strain>
        <tissue evidence="10">Leaf</tissue>
    </source>
</reference>
<dbReference type="SUPFAM" id="SSF48019">
    <property type="entry name" value="post-AAA+ oligomerization domain-like"/>
    <property type="match status" value="1"/>
</dbReference>
<keyword evidence="5" id="KW-0067">ATP-binding</keyword>
<sequence length="600" mass="66890">MNVRRFQSLEEVLRSLPNTFVSAHAILWASGHRKTTTALAIAHQLFGPELYKSRVLELNASDDRGINVVRTKIKNFAAVAVGSARQGGYPCPPYKIIILDEADSMTEDAQNALRRTMETYSKVTRFFFICNYISRIIEPLASRCAKFRFKPLTEEIMSNRILYICKEEGLNLDSEALSTLSSISQGDLRRAITYLQGAARLFGSSISSKDLISVSGVIPEEVMQALFSACKSGNFDVADKEVKNVIAEGYPVSQMLSQLYDVVVESEDLSDVQKARICKKFAEADKCLVDGADEYLQLLDVASNIIRAITVANLLQAIVAVSCSCARGTYALCNVCLEQELQRSPTNPTSHAFDQAKIYPLIQTINSINTSHSTPTSTSNTEAAFRVILVSLKLSRTIMKIESIDDSFKKPGAVPFKWEIRPGVPKLHNPQPPLKGNDDHHFEFEFRKPRHQWKRQVQQNQSPVTASIHNSPFPETPRRLKPPPAGFYFHPPMEPRTRSLRSSPRSHSHRFGLPTLARSDVVSSVGCFPTPLTKRKNAKKSINAISRSEPEYYSDLDTPMSSRWSISSRKSVSPLSSSFASYQSSPRPVVDADWAAFGLF</sequence>
<evidence type="ECO:0000313" key="11">
    <source>
        <dbReference type="Proteomes" id="UP001289374"/>
    </source>
</evidence>
<feature type="domain" description="Replication factor C C-terminal" evidence="9">
    <location>
        <begin position="218"/>
        <end position="302"/>
    </location>
</feature>
<dbReference type="Gene3D" id="3.40.50.300">
    <property type="entry name" value="P-loop containing nucleotide triphosphate hydrolases"/>
    <property type="match status" value="1"/>
</dbReference>
<dbReference type="GO" id="GO:0005524">
    <property type="term" value="F:ATP binding"/>
    <property type="evidence" value="ECO:0007669"/>
    <property type="project" value="UniProtKB-KW"/>
</dbReference>
<keyword evidence="4" id="KW-0547">Nucleotide-binding</keyword>
<evidence type="ECO:0000256" key="3">
    <source>
        <dbReference type="ARBA" id="ARBA00022705"/>
    </source>
</evidence>
<dbReference type="GO" id="GO:0005663">
    <property type="term" value="C:DNA replication factor C complex"/>
    <property type="evidence" value="ECO:0007669"/>
    <property type="project" value="TreeGrafter"/>
</dbReference>
<evidence type="ECO:0000256" key="2">
    <source>
        <dbReference type="ARBA" id="ARBA00005378"/>
    </source>
</evidence>
<dbReference type="GO" id="GO:0005634">
    <property type="term" value="C:nucleus"/>
    <property type="evidence" value="ECO:0007669"/>
    <property type="project" value="UniProtKB-SubCell"/>
</dbReference>
<evidence type="ECO:0000256" key="4">
    <source>
        <dbReference type="ARBA" id="ARBA00022741"/>
    </source>
</evidence>
<evidence type="ECO:0000259" key="9">
    <source>
        <dbReference type="Pfam" id="PF08542"/>
    </source>
</evidence>
<gene>
    <name evidence="10" type="ORF">Sango_2984500</name>
</gene>
<comment type="caution">
    <text evidence="10">The sequence shown here is derived from an EMBL/GenBank/DDBJ whole genome shotgun (WGS) entry which is preliminary data.</text>
</comment>
<dbReference type="Pfam" id="PF05097">
    <property type="entry name" value="DUF688"/>
    <property type="match status" value="1"/>
</dbReference>
<name>A0AAE1VXG9_9LAMI</name>